<evidence type="ECO:0000256" key="3">
    <source>
        <dbReference type="ARBA" id="ARBA00022692"/>
    </source>
</evidence>
<keyword evidence="2" id="KW-1003">Cell membrane</keyword>
<feature type="region of interest" description="Disordered" evidence="8">
    <location>
        <begin position="305"/>
        <end position="339"/>
    </location>
</feature>
<feature type="coiled-coil region" evidence="7">
    <location>
        <begin position="405"/>
        <end position="520"/>
    </location>
</feature>
<comment type="similarity">
    <text evidence="6">Belongs to the ABC-4 integral membrane protein family.</text>
</comment>
<evidence type="ECO:0000256" key="7">
    <source>
        <dbReference type="SAM" id="Coils"/>
    </source>
</evidence>
<evidence type="ECO:0000259" key="11">
    <source>
        <dbReference type="Pfam" id="PF12704"/>
    </source>
</evidence>
<dbReference type="RefSeq" id="WP_136432286.1">
    <property type="nucleotide sequence ID" value="NZ_SSTJ01000001.1"/>
</dbReference>
<name>A0A4S4G792_9ACTN</name>
<dbReference type="Pfam" id="PF12704">
    <property type="entry name" value="MacB_PCD"/>
    <property type="match status" value="2"/>
</dbReference>
<evidence type="ECO:0000259" key="10">
    <source>
        <dbReference type="Pfam" id="PF02687"/>
    </source>
</evidence>
<protein>
    <submittedName>
        <fullName evidence="12">FtsX-like permease family protein</fullName>
    </submittedName>
</protein>
<feature type="transmembrane region" description="Helical" evidence="9">
    <location>
        <begin position="601"/>
        <end position="629"/>
    </location>
</feature>
<dbReference type="Pfam" id="PF02687">
    <property type="entry name" value="FtsX"/>
    <property type="match status" value="2"/>
</dbReference>
<feature type="domain" description="MacB-like periplasmic core" evidence="11">
    <location>
        <begin position="20"/>
        <end position="202"/>
    </location>
</feature>
<feature type="transmembrane region" description="Helical" evidence="9">
    <location>
        <begin position="16"/>
        <end position="36"/>
    </location>
</feature>
<dbReference type="AlphaFoldDB" id="A0A4S4G792"/>
<accession>A0A4S4G792</accession>
<feature type="domain" description="ABC3 transporter permease C-terminal" evidence="10">
    <location>
        <begin position="964"/>
        <end position="1080"/>
    </location>
</feature>
<dbReference type="InterPro" id="IPR003838">
    <property type="entry name" value="ABC3_permease_C"/>
</dbReference>
<proteinExistence type="inferred from homology"/>
<evidence type="ECO:0000313" key="13">
    <source>
        <dbReference type="Proteomes" id="UP000308978"/>
    </source>
</evidence>
<evidence type="ECO:0000256" key="4">
    <source>
        <dbReference type="ARBA" id="ARBA00022989"/>
    </source>
</evidence>
<dbReference type="PANTHER" id="PTHR30287:SF1">
    <property type="entry name" value="INNER MEMBRANE PROTEIN"/>
    <property type="match status" value="1"/>
</dbReference>
<feature type="compositionally biased region" description="Basic and acidic residues" evidence="8">
    <location>
        <begin position="330"/>
        <end position="339"/>
    </location>
</feature>
<feature type="domain" description="ABC3 transporter permease C-terminal" evidence="10">
    <location>
        <begin position="556"/>
        <end position="677"/>
    </location>
</feature>
<sequence length="1090" mass="117152">MRAFNKDIVRSIRHSLGRFVAIAAIVALGTGFYAGLRMTAPDMRLAADAYYDGTALMDIRVVSTLGLTDDDIEALRQVKGVSAVAGAYSADVLATLNDEQYVVRVHSLPTSAPQSVQADAATVASEDPDYLNRLILTEGRWPSAPGECVIFSDRVMSGPTALGDTVTVDLSVGEAEDALARTEFTVVGFAHSPLYVSSTAMGTSTIGSGTVEQFMYVLPEDFNADMPFVEAYVAVDGAAALPADSAAYDARVAEVASAIEAIAPEREQARVDGLKAEAQEELDEARAEYEDEEAKAQKELADARAQLDDAKEELDEGRRKLKSAASTLESSEKKIKDGEKEYTKGAAELDTRRKDAEAQFKEAEDAIAANEANLAEAEAALPTLRESLAQVTAALSAPDLPEEQKAQLEAQKAELEKSIGEVEQARATLDESKAQVAAERKKAEAQMAAAQKKLDQAQVDVREGKKRLEEGKAAYKENEAKLAEAQAEYDKGKAEYDKEAARANEELDKAERELADAQKDIDNIEPPDWLVMDRSKNVGLVSFENDSERIDAIASFFPFIFFLVAALVALTTMTRMVDEERMLIGTYKALGYSRARITSKYLIYAALAAGLGSILGIGALSQVLPWVIMDAYAIVYYVPQGAMPIDWPIAGAAAGLGVGITLLATWAAAAATLREPPAALMQPPAPKAGKRILLEHVGPLWRRLSFSWKVTFRNIFRYKRRLVMTVIGIAGCTALLLTGLGLQNSINDIIDVQYGELVDYNVVVGEKADADSGARETADAILSDAAPLSVAVRATEASMIAQGADGAEAMTTIVVPEDAATFQDLWHFRERASGETVPLPTEGAVVTEKLAVKLGLSPGDAITFAEQDDLGNATATTYAVPVAGVIENYIGDYAFMTPASYQRTFGEEPANLTVYARATDDAAERAALSEALRATGAVDTVAYNDEVIDSYRQMLKSVDMVVVVLVVAAAALAFIVLYNLTNINITERAREIATLKVLGFTPREVNAYIFREIVLLAILGALLGLALGVVLEGFVVVTAEVDQVMFGRTIHAASFAVAFALTLVFTAVVMLVMRPKLARIDMVESLKSNE</sequence>
<feature type="transmembrane region" description="Helical" evidence="9">
    <location>
        <begin position="649"/>
        <end position="673"/>
    </location>
</feature>
<dbReference type="EMBL" id="SSTJ01000001">
    <property type="protein sequence ID" value="THG38751.1"/>
    <property type="molecule type" value="Genomic_DNA"/>
</dbReference>
<comment type="subcellular location">
    <subcellularLocation>
        <location evidence="1">Cell membrane</location>
        <topology evidence="1">Multi-pass membrane protein</topology>
    </subcellularLocation>
</comment>
<comment type="caution">
    <text evidence="12">The sequence shown here is derived from an EMBL/GenBank/DDBJ whole genome shotgun (WGS) entry which is preliminary data.</text>
</comment>
<feature type="transmembrane region" description="Helical" evidence="9">
    <location>
        <begin position="1049"/>
        <end position="1072"/>
    </location>
</feature>
<evidence type="ECO:0000256" key="2">
    <source>
        <dbReference type="ARBA" id="ARBA00022475"/>
    </source>
</evidence>
<feature type="transmembrane region" description="Helical" evidence="9">
    <location>
        <begin position="1013"/>
        <end position="1037"/>
    </location>
</feature>
<keyword evidence="5 9" id="KW-0472">Membrane</keyword>
<evidence type="ECO:0000256" key="1">
    <source>
        <dbReference type="ARBA" id="ARBA00004651"/>
    </source>
</evidence>
<feature type="domain" description="MacB-like periplasmic core" evidence="11">
    <location>
        <begin position="726"/>
        <end position="931"/>
    </location>
</feature>
<keyword evidence="3 9" id="KW-0812">Transmembrane</keyword>
<feature type="transmembrane region" description="Helical" evidence="9">
    <location>
        <begin position="960"/>
        <end position="980"/>
    </location>
</feature>
<evidence type="ECO:0000256" key="8">
    <source>
        <dbReference type="SAM" id="MobiDB-lite"/>
    </source>
</evidence>
<evidence type="ECO:0000256" key="6">
    <source>
        <dbReference type="ARBA" id="ARBA00038076"/>
    </source>
</evidence>
<evidence type="ECO:0000313" key="12">
    <source>
        <dbReference type="EMBL" id="THG38751.1"/>
    </source>
</evidence>
<feature type="transmembrane region" description="Helical" evidence="9">
    <location>
        <begin position="552"/>
        <end position="573"/>
    </location>
</feature>
<dbReference type="InterPro" id="IPR025857">
    <property type="entry name" value="MacB_PCD"/>
</dbReference>
<keyword evidence="4 9" id="KW-1133">Transmembrane helix</keyword>
<reference evidence="12 13" key="1">
    <citation type="submission" date="2019-04" db="EMBL/GenBank/DDBJ databases">
        <title>Microbes associate with the intestines of laboratory mice.</title>
        <authorList>
            <person name="Navarre W."/>
            <person name="Wong E."/>
            <person name="Huang K.C."/>
            <person name="Tropini C."/>
            <person name="Ng K."/>
            <person name="Yu B."/>
        </authorList>
    </citation>
    <scope>NUCLEOTIDE SEQUENCE [LARGE SCALE GENOMIC DNA]</scope>
    <source>
        <strain evidence="12 13">NM80_B27</strain>
    </source>
</reference>
<keyword evidence="7" id="KW-0175">Coiled coil</keyword>
<dbReference type="PANTHER" id="PTHR30287">
    <property type="entry name" value="MEMBRANE COMPONENT OF PREDICTED ABC SUPERFAMILY METABOLITE UPTAKE TRANSPORTER"/>
    <property type="match status" value="1"/>
</dbReference>
<evidence type="ECO:0000256" key="9">
    <source>
        <dbReference type="SAM" id="Phobius"/>
    </source>
</evidence>
<dbReference type="GO" id="GO:0005886">
    <property type="term" value="C:plasma membrane"/>
    <property type="evidence" value="ECO:0007669"/>
    <property type="project" value="UniProtKB-SubCell"/>
</dbReference>
<feature type="transmembrane region" description="Helical" evidence="9">
    <location>
        <begin position="722"/>
        <end position="742"/>
    </location>
</feature>
<dbReference type="Proteomes" id="UP000308978">
    <property type="component" value="Unassembled WGS sequence"/>
</dbReference>
<evidence type="ECO:0000256" key="5">
    <source>
        <dbReference type="ARBA" id="ARBA00023136"/>
    </source>
</evidence>
<gene>
    <name evidence="12" type="ORF">E5986_00170</name>
</gene>
<dbReference type="InterPro" id="IPR038766">
    <property type="entry name" value="Membrane_comp_ABC_pdt"/>
</dbReference>
<organism evidence="12 13">
    <name type="scientific">Adlercreutzia caecimuris</name>
    <dbReference type="NCBI Taxonomy" id="671266"/>
    <lineage>
        <taxon>Bacteria</taxon>
        <taxon>Bacillati</taxon>
        <taxon>Actinomycetota</taxon>
        <taxon>Coriobacteriia</taxon>
        <taxon>Eggerthellales</taxon>
        <taxon>Eggerthellaceae</taxon>
        <taxon>Adlercreutzia</taxon>
    </lineage>
</organism>